<accession>A0A6J6SR42</accession>
<dbReference type="InterPro" id="IPR005511">
    <property type="entry name" value="SMP-30"/>
</dbReference>
<evidence type="ECO:0000259" key="1">
    <source>
        <dbReference type="Pfam" id="PF08450"/>
    </source>
</evidence>
<dbReference type="PANTHER" id="PTHR47572">
    <property type="entry name" value="LIPOPROTEIN-RELATED"/>
    <property type="match status" value="1"/>
</dbReference>
<dbReference type="PRINTS" id="PR01790">
    <property type="entry name" value="SMP30FAMILY"/>
</dbReference>
<feature type="domain" description="SMP-30/Gluconolactonase/LRE-like region" evidence="1">
    <location>
        <begin position="19"/>
        <end position="291"/>
    </location>
</feature>
<proteinExistence type="predicted"/>
<gene>
    <name evidence="2" type="ORF">UFOPK2766_00781</name>
</gene>
<dbReference type="Pfam" id="PF08450">
    <property type="entry name" value="SGL"/>
    <property type="match status" value="1"/>
</dbReference>
<dbReference type="InterPro" id="IPR011042">
    <property type="entry name" value="6-blade_b-propeller_TolB-like"/>
</dbReference>
<name>A0A6J6SR42_9ZZZZ</name>
<dbReference type="PANTHER" id="PTHR47572:SF5">
    <property type="entry name" value="BLR2277 PROTEIN"/>
    <property type="match status" value="1"/>
</dbReference>
<dbReference type="Gene3D" id="2.120.10.30">
    <property type="entry name" value="TolB, C-terminal domain"/>
    <property type="match status" value="2"/>
</dbReference>
<protein>
    <submittedName>
        <fullName evidence="2">Unannotated protein</fullName>
    </submittedName>
</protein>
<dbReference type="SUPFAM" id="SSF63829">
    <property type="entry name" value="Calcium-dependent phosphotriesterase"/>
    <property type="match status" value="1"/>
</dbReference>
<dbReference type="AlphaFoldDB" id="A0A6J6SR42"/>
<dbReference type="InterPro" id="IPR013658">
    <property type="entry name" value="SGL"/>
</dbReference>
<sequence length="312" mass="32719">MTSQITLGDPKVLATGLRFPEGPVACDDGSVLVVEIAGERLTRVCSDGTVQTVANIPGGPNGAAVGPDGWIWITNNGGAFSYIDLGEILLPGPVPASWSSGSIQRVDPTSGLVETIFTECDGRPLRSPNDLVFDKHGGFWFTDHGVRLERSSDLTGVFYAKADGSSIQEVLFPLEAPNGVGLSPSGDKLYVAETHTGRIWQWDLPEPGIAVGGGLLAPHGDLLAGLPGHQLLDSLAVDIEGNVCVGTLVHGGITVVSANGESIQHLAIDDPLVTNIAFGGPEMRTAYVTSSGTGRLLAFEWHCEGLRLEFQS</sequence>
<dbReference type="InterPro" id="IPR051262">
    <property type="entry name" value="SMP-30/CGR1_Lactonase"/>
</dbReference>
<organism evidence="2">
    <name type="scientific">freshwater metagenome</name>
    <dbReference type="NCBI Taxonomy" id="449393"/>
    <lineage>
        <taxon>unclassified sequences</taxon>
        <taxon>metagenomes</taxon>
        <taxon>ecological metagenomes</taxon>
    </lineage>
</organism>
<reference evidence="2" key="1">
    <citation type="submission" date="2020-05" db="EMBL/GenBank/DDBJ databases">
        <authorList>
            <person name="Chiriac C."/>
            <person name="Salcher M."/>
            <person name="Ghai R."/>
            <person name="Kavagutti S V."/>
        </authorList>
    </citation>
    <scope>NUCLEOTIDE SEQUENCE</scope>
</reference>
<dbReference type="EMBL" id="CAEZYU010000027">
    <property type="protein sequence ID" value="CAB4737270.1"/>
    <property type="molecule type" value="Genomic_DNA"/>
</dbReference>
<evidence type="ECO:0000313" key="2">
    <source>
        <dbReference type="EMBL" id="CAB4737270.1"/>
    </source>
</evidence>